<dbReference type="AlphaFoldDB" id="A0A7Y9ASA1"/>
<dbReference type="RefSeq" id="WP_179748682.1">
    <property type="nucleotide sequence ID" value="NZ_BAAAGN010000002.1"/>
</dbReference>
<dbReference type="EMBL" id="JACCBB010000001">
    <property type="protein sequence ID" value="NYD20809.1"/>
    <property type="molecule type" value="Genomic_DNA"/>
</dbReference>
<gene>
    <name evidence="3" type="ORF">BJ968_000349</name>
</gene>
<evidence type="ECO:0000313" key="4">
    <source>
        <dbReference type="Proteomes" id="UP000521922"/>
    </source>
</evidence>
<organism evidence="3 4">
    <name type="scientific">Kineococcus aurantiacus</name>
    <dbReference type="NCBI Taxonomy" id="37633"/>
    <lineage>
        <taxon>Bacteria</taxon>
        <taxon>Bacillati</taxon>
        <taxon>Actinomycetota</taxon>
        <taxon>Actinomycetes</taxon>
        <taxon>Kineosporiales</taxon>
        <taxon>Kineosporiaceae</taxon>
        <taxon>Kineococcus</taxon>
    </lineage>
</organism>
<keyword evidence="2" id="KW-0472">Membrane</keyword>
<keyword evidence="2" id="KW-0812">Transmembrane</keyword>
<feature type="region of interest" description="Disordered" evidence="1">
    <location>
        <begin position="1"/>
        <end position="112"/>
    </location>
</feature>
<evidence type="ECO:0000313" key="3">
    <source>
        <dbReference type="EMBL" id="NYD20809.1"/>
    </source>
</evidence>
<feature type="compositionally biased region" description="Pro residues" evidence="1">
    <location>
        <begin position="72"/>
        <end position="87"/>
    </location>
</feature>
<feature type="transmembrane region" description="Helical" evidence="2">
    <location>
        <begin position="135"/>
        <end position="153"/>
    </location>
</feature>
<feature type="compositionally biased region" description="Basic and acidic residues" evidence="1">
    <location>
        <begin position="1"/>
        <end position="11"/>
    </location>
</feature>
<keyword evidence="2" id="KW-1133">Transmembrane helix</keyword>
<feature type="compositionally biased region" description="Low complexity" evidence="1">
    <location>
        <begin position="60"/>
        <end position="71"/>
    </location>
</feature>
<protein>
    <submittedName>
        <fullName evidence="3">Uncharacterized protein</fullName>
    </submittedName>
</protein>
<evidence type="ECO:0000256" key="1">
    <source>
        <dbReference type="SAM" id="MobiDB-lite"/>
    </source>
</evidence>
<dbReference type="Proteomes" id="UP000521922">
    <property type="component" value="Unassembled WGS sequence"/>
</dbReference>
<feature type="compositionally biased region" description="Pro residues" evidence="1">
    <location>
        <begin position="50"/>
        <end position="59"/>
    </location>
</feature>
<reference evidence="3 4" key="1">
    <citation type="submission" date="2020-07" db="EMBL/GenBank/DDBJ databases">
        <title>Sequencing the genomes of 1000 actinobacteria strains.</title>
        <authorList>
            <person name="Klenk H.-P."/>
        </authorList>
    </citation>
    <scope>NUCLEOTIDE SEQUENCE [LARGE SCALE GENOMIC DNA]</scope>
    <source>
        <strain evidence="3 4">DSM 7487</strain>
    </source>
</reference>
<evidence type="ECO:0000256" key="2">
    <source>
        <dbReference type="SAM" id="Phobius"/>
    </source>
</evidence>
<name>A0A7Y9ASA1_9ACTN</name>
<accession>A0A7Y9ASA1</accession>
<comment type="caution">
    <text evidence="3">The sequence shown here is derived from an EMBL/GenBank/DDBJ whole genome shotgun (WGS) entry which is preliminary data.</text>
</comment>
<keyword evidence="4" id="KW-1185">Reference proteome</keyword>
<sequence>MTEPLTDDRRTPLRAGGGYLESAVPRGRHRAEDPAPEPAEYAVRDVPVPGLAPAPPPRAAAPVREPVAQAPRPEPPAPPRPTAPRRPAPAAASAPDFYGPSSGRPVFSPGNASPFHVARTEAAPRRVGRNPVRTVLTWAAVLVAVAIGAEYGYPVVMDQVHAKEIAAVSADLQEAAAGQDAYHRFNGVYGGDIASLNLPGTISKLTVVTATIDGYCLKGQSRTGGVVRYYSPARGVTTTPCG</sequence>
<proteinExistence type="predicted"/>